<feature type="compositionally biased region" description="Polar residues" evidence="1">
    <location>
        <begin position="110"/>
        <end position="119"/>
    </location>
</feature>
<reference evidence="3 4" key="1">
    <citation type="submission" date="2016-10" db="EMBL/GenBank/DDBJ databases">
        <authorList>
            <person name="de Groot N.N."/>
        </authorList>
    </citation>
    <scope>NUCLEOTIDE SEQUENCE [LARGE SCALE GENOMIC DNA]</scope>
    <source>
        <strain evidence="3 4">DSM 25584</strain>
    </source>
</reference>
<dbReference type="Proteomes" id="UP000199415">
    <property type="component" value="Unassembled WGS sequence"/>
</dbReference>
<evidence type="ECO:0000256" key="1">
    <source>
        <dbReference type="SAM" id="MobiDB-lite"/>
    </source>
</evidence>
<dbReference type="RefSeq" id="WP_090020102.1">
    <property type="nucleotide sequence ID" value="NZ_FNCE01000006.1"/>
</dbReference>
<gene>
    <name evidence="3" type="ORF">SAMN05216241_10696</name>
</gene>
<name>A0A1G7S2E2_9PROT</name>
<organism evidence="3 4">
    <name type="scientific">Limimonas halophila</name>
    <dbReference type="NCBI Taxonomy" id="1082479"/>
    <lineage>
        <taxon>Bacteria</taxon>
        <taxon>Pseudomonadati</taxon>
        <taxon>Pseudomonadota</taxon>
        <taxon>Alphaproteobacteria</taxon>
        <taxon>Rhodospirillales</taxon>
        <taxon>Rhodovibrionaceae</taxon>
        <taxon>Limimonas</taxon>
    </lineage>
</organism>
<evidence type="ECO:0000256" key="2">
    <source>
        <dbReference type="SAM" id="SignalP"/>
    </source>
</evidence>
<evidence type="ECO:0000313" key="4">
    <source>
        <dbReference type="Proteomes" id="UP000199415"/>
    </source>
</evidence>
<sequence>MRRSVRIAVGAIVAASLGFVAPLGAAAQDSPVRIEQVPKERQLDQDALDEGLLEEHIEAGRIPERCEDPDVAASDPACVPERKKSVSESYGIPVIEDPGTDNSDLIPGVTINQSRTPSR</sequence>
<dbReference type="AlphaFoldDB" id="A0A1G7S2E2"/>
<feature type="signal peptide" evidence="2">
    <location>
        <begin position="1"/>
        <end position="25"/>
    </location>
</feature>
<feature type="chain" id="PRO_5011701189" evidence="2">
    <location>
        <begin position="26"/>
        <end position="119"/>
    </location>
</feature>
<evidence type="ECO:0000313" key="3">
    <source>
        <dbReference type="EMBL" id="SDG17182.1"/>
    </source>
</evidence>
<keyword evidence="2" id="KW-0732">Signal</keyword>
<dbReference type="EMBL" id="FNCE01000006">
    <property type="protein sequence ID" value="SDG17182.1"/>
    <property type="molecule type" value="Genomic_DNA"/>
</dbReference>
<feature type="region of interest" description="Disordered" evidence="1">
    <location>
        <begin position="67"/>
        <end position="119"/>
    </location>
</feature>
<proteinExistence type="predicted"/>
<protein>
    <submittedName>
        <fullName evidence="3">Uncharacterized protein</fullName>
    </submittedName>
</protein>
<keyword evidence="4" id="KW-1185">Reference proteome</keyword>
<accession>A0A1G7S2E2</accession>